<gene>
    <name evidence="2" type="ORF">FB468_0364</name>
</gene>
<keyword evidence="3" id="KW-1185">Reference proteome</keyword>
<sequence length="521" mass="57127">MTSSRSETAYQRALAAFKNPTLDLLHGRYAPFVVSVLSGMFTAERHSVPISDAHIEVGNFVDELRAAGYDRDERRLPSGSGRDICRYWARVGWLVPQIQDGVELYRLSAQAVGALEIAGRAGGGRAKVSRSRVRTLLESVEQLTLSAETDPAKRIERLLAERAEIDAELARLDGDDDFDPIDDEQLLEDTENVLHLSRELPADFVRVAESINAMQRDVIAELRRDERPTGDVLREYLRRGEHVMDATPEGRAFSGALKLIGDPEHIDQLTEQLQSILGRPFARLMTAEQRGDLRAIAKRVEQGVEEVLTAQRRASHIITTQVRTHDPIRDREVDGLLRSVMAGLQAWVPESNARDRVEPLRALPTAGIHHLRQTVSDPRPPNLPAPLRDADEAASAAEFVDADTRAWGGPKYVELEAYVARIEGEAFDLAEAFEGIDDVETRRPADLLGLLELAHRRGMSEGDGVSVVEATRPDGTTRRFAFGAVTARAGVAGDTRGADETAPIDSSAAQSAATVGAHASE</sequence>
<organism evidence="2 3">
    <name type="scientific">Leucobacter komagatae</name>
    <dbReference type="NCBI Taxonomy" id="55969"/>
    <lineage>
        <taxon>Bacteria</taxon>
        <taxon>Bacillati</taxon>
        <taxon>Actinomycetota</taxon>
        <taxon>Actinomycetes</taxon>
        <taxon>Micrococcales</taxon>
        <taxon>Microbacteriaceae</taxon>
        <taxon>Leucobacter</taxon>
    </lineage>
</organism>
<accession>A0A542Y2W1</accession>
<dbReference type="Pfam" id="PF11855">
    <property type="entry name" value="DUF3375"/>
    <property type="match status" value="1"/>
</dbReference>
<comment type="caution">
    <text evidence="2">The sequence shown here is derived from an EMBL/GenBank/DDBJ whole genome shotgun (WGS) entry which is preliminary data.</text>
</comment>
<evidence type="ECO:0000313" key="2">
    <source>
        <dbReference type="EMBL" id="TQL42373.1"/>
    </source>
</evidence>
<feature type="region of interest" description="Disordered" evidence="1">
    <location>
        <begin position="492"/>
        <end position="521"/>
    </location>
</feature>
<dbReference type="EMBL" id="VFON01000001">
    <property type="protein sequence ID" value="TQL42373.1"/>
    <property type="molecule type" value="Genomic_DNA"/>
</dbReference>
<dbReference type="Proteomes" id="UP000319094">
    <property type="component" value="Unassembled WGS sequence"/>
</dbReference>
<reference evidence="2 3" key="1">
    <citation type="submission" date="2019-06" db="EMBL/GenBank/DDBJ databases">
        <title>Sequencing the genomes of 1000 actinobacteria strains.</title>
        <authorList>
            <person name="Klenk H.-P."/>
        </authorList>
    </citation>
    <scope>NUCLEOTIDE SEQUENCE [LARGE SCALE GENOMIC DNA]</scope>
    <source>
        <strain evidence="2 3">DSM 8803</strain>
    </source>
</reference>
<dbReference type="RefSeq" id="WP_141885840.1">
    <property type="nucleotide sequence ID" value="NZ_BAAAUY010000007.1"/>
</dbReference>
<dbReference type="OrthoDB" id="3756696at2"/>
<dbReference type="AlphaFoldDB" id="A0A542Y2W1"/>
<name>A0A542Y2W1_9MICO</name>
<protein>
    <submittedName>
        <fullName evidence="2">Uncharacterized protein DUF3375</fullName>
    </submittedName>
</protein>
<proteinExistence type="predicted"/>
<evidence type="ECO:0000313" key="3">
    <source>
        <dbReference type="Proteomes" id="UP000319094"/>
    </source>
</evidence>
<dbReference type="InterPro" id="IPR021804">
    <property type="entry name" value="DUF3375"/>
</dbReference>
<dbReference type="STRING" id="55969.SD72_06460"/>
<evidence type="ECO:0000256" key="1">
    <source>
        <dbReference type="SAM" id="MobiDB-lite"/>
    </source>
</evidence>